<protein>
    <submittedName>
        <fullName evidence="14">Putative glutamate receptor</fullName>
    </submittedName>
</protein>
<keyword evidence="7" id="KW-0472">Membrane</keyword>
<dbReference type="InterPro" id="IPR052192">
    <property type="entry name" value="Insect_Ionotropic_Sensory_Rcpt"/>
</dbReference>
<feature type="signal peptide" evidence="12">
    <location>
        <begin position="1"/>
        <end position="20"/>
    </location>
</feature>
<keyword evidence="5" id="KW-1133">Transmembrane helix</keyword>
<dbReference type="Proteomes" id="UP000324222">
    <property type="component" value="Unassembled WGS sequence"/>
</dbReference>
<evidence type="ECO:0000256" key="8">
    <source>
        <dbReference type="ARBA" id="ARBA00023170"/>
    </source>
</evidence>
<dbReference type="SUPFAM" id="SSF53850">
    <property type="entry name" value="Periplasmic binding protein-like II"/>
    <property type="match status" value="1"/>
</dbReference>
<dbReference type="AlphaFoldDB" id="A0A5B7DX96"/>
<organism evidence="14 15">
    <name type="scientific">Portunus trituberculatus</name>
    <name type="common">Swimming crab</name>
    <name type="synonym">Neptunus trituberculatus</name>
    <dbReference type="NCBI Taxonomy" id="210409"/>
    <lineage>
        <taxon>Eukaryota</taxon>
        <taxon>Metazoa</taxon>
        <taxon>Ecdysozoa</taxon>
        <taxon>Arthropoda</taxon>
        <taxon>Crustacea</taxon>
        <taxon>Multicrustacea</taxon>
        <taxon>Malacostraca</taxon>
        <taxon>Eumalacostraca</taxon>
        <taxon>Eucarida</taxon>
        <taxon>Decapoda</taxon>
        <taxon>Pleocyemata</taxon>
        <taxon>Brachyura</taxon>
        <taxon>Eubrachyura</taxon>
        <taxon>Portunoidea</taxon>
        <taxon>Portunidae</taxon>
        <taxon>Portuninae</taxon>
        <taxon>Portunus</taxon>
    </lineage>
</organism>
<dbReference type="PANTHER" id="PTHR42643:SF24">
    <property type="entry name" value="IONOTROPIC RECEPTOR 60A"/>
    <property type="match status" value="1"/>
</dbReference>
<sequence>MVAAVKYLAVVVMLADCLHCALLPGNQEYVSLRSAAAVLRKHAACAYTALLISDGRQGRETMEAPRGVTVFHAAADHRGGNATQKGVRQTVDKMRQLGAAWHCLVVVVVSDDPAFLAAFAHLSLRRHALRWFTRILVLTRLPLSHLGRLHGLLSNRNAMLLHVQESEEAVRFTTPPTLTVAVEFLPYHTLTWVEDPREPGGRRLLLTGFVDEIVKYLARAMNFRYRYVVSPDGTFGTRLPDGSWTGLMGMVVREEADFAPGPFIINPQRYEAAQAAAPYSGSNIRILGGLKGLEMDPWGFLFPLTPLVWTVTLVMLVGVHFVLQVLPSCLLGKRLCSEAWLMDPSHSMRVLLQQDVVWPAQWLWWERLLLGLWMLTTLVLTKSYAGNLMSLLAVRYVPQPFQTIHDVLDHPSVSVISQKHSSYEQTLMDVKSGVLRKVADLQQEGRLEFHTLKQLPRSIDTLVRGGTHVHVGLDINLRSQIALDFSKNGTAPAWASVQLCTSN</sequence>
<dbReference type="Gene3D" id="3.40.190.10">
    <property type="entry name" value="Periplasmic binding protein-like II"/>
    <property type="match status" value="1"/>
</dbReference>
<evidence type="ECO:0000256" key="3">
    <source>
        <dbReference type="ARBA" id="ARBA00022475"/>
    </source>
</evidence>
<keyword evidence="2" id="KW-0813">Transport</keyword>
<dbReference type="OrthoDB" id="6366974at2759"/>
<dbReference type="EMBL" id="VSRR010001458">
    <property type="protein sequence ID" value="MPC25414.1"/>
    <property type="molecule type" value="Genomic_DNA"/>
</dbReference>
<dbReference type="Pfam" id="PF10613">
    <property type="entry name" value="Lig_chan-Glu_bd"/>
    <property type="match status" value="1"/>
</dbReference>
<keyword evidence="6" id="KW-0406">Ion transport</keyword>
<dbReference type="PANTHER" id="PTHR42643">
    <property type="entry name" value="IONOTROPIC RECEPTOR 20A-RELATED"/>
    <property type="match status" value="1"/>
</dbReference>
<evidence type="ECO:0000256" key="4">
    <source>
        <dbReference type="ARBA" id="ARBA00022692"/>
    </source>
</evidence>
<evidence type="ECO:0000313" key="15">
    <source>
        <dbReference type="Proteomes" id="UP000324222"/>
    </source>
</evidence>
<evidence type="ECO:0000256" key="11">
    <source>
        <dbReference type="ARBA" id="ARBA00023303"/>
    </source>
</evidence>
<dbReference type="GO" id="GO:0015276">
    <property type="term" value="F:ligand-gated monoatomic ion channel activity"/>
    <property type="evidence" value="ECO:0007669"/>
    <property type="project" value="InterPro"/>
</dbReference>
<keyword evidence="12" id="KW-0732">Signal</keyword>
<evidence type="ECO:0000256" key="7">
    <source>
        <dbReference type="ARBA" id="ARBA00023136"/>
    </source>
</evidence>
<feature type="chain" id="PRO_5022941592" evidence="12">
    <location>
        <begin position="21"/>
        <end position="503"/>
    </location>
</feature>
<keyword evidence="4" id="KW-0812">Transmembrane</keyword>
<evidence type="ECO:0000256" key="12">
    <source>
        <dbReference type="SAM" id="SignalP"/>
    </source>
</evidence>
<proteinExistence type="predicted"/>
<dbReference type="Gene3D" id="1.10.287.70">
    <property type="match status" value="1"/>
</dbReference>
<name>A0A5B7DX96_PORTR</name>
<accession>A0A5B7DX96</accession>
<gene>
    <name evidence="14" type="primary">KBP_0</name>
    <name evidence="14" type="ORF">E2C01_018525</name>
</gene>
<comment type="subcellular location">
    <subcellularLocation>
        <location evidence="1">Cell membrane</location>
        <topology evidence="1">Multi-pass membrane protein</topology>
    </subcellularLocation>
</comment>
<keyword evidence="3" id="KW-1003">Cell membrane</keyword>
<keyword evidence="10" id="KW-1071">Ligand-gated ion channel</keyword>
<keyword evidence="15" id="KW-1185">Reference proteome</keyword>
<evidence type="ECO:0000259" key="13">
    <source>
        <dbReference type="SMART" id="SM00918"/>
    </source>
</evidence>
<evidence type="ECO:0000313" key="14">
    <source>
        <dbReference type="EMBL" id="MPC25414.1"/>
    </source>
</evidence>
<dbReference type="InterPro" id="IPR019594">
    <property type="entry name" value="Glu/Gly-bd"/>
</dbReference>
<keyword evidence="9" id="KW-0325">Glycoprotein</keyword>
<evidence type="ECO:0000256" key="10">
    <source>
        <dbReference type="ARBA" id="ARBA00023286"/>
    </source>
</evidence>
<feature type="domain" description="Ionotropic glutamate receptor L-glutamate and glycine-binding" evidence="13">
    <location>
        <begin position="188"/>
        <end position="253"/>
    </location>
</feature>
<keyword evidence="11" id="KW-0407">Ion channel</keyword>
<dbReference type="SMART" id="SM00918">
    <property type="entry name" value="Lig_chan-Glu_bd"/>
    <property type="match status" value="1"/>
</dbReference>
<reference evidence="14 15" key="1">
    <citation type="submission" date="2019-05" db="EMBL/GenBank/DDBJ databases">
        <title>Another draft genome of Portunus trituberculatus and its Hox gene families provides insights of decapod evolution.</title>
        <authorList>
            <person name="Jeong J.-H."/>
            <person name="Song I."/>
            <person name="Kim S."/>
            <person name="Choi T."/>
            <person name="Kim D."/>
            <person name="Ryu S."/>
            <person name="Kim W."/>
        </authorList>
    </citation>
    <scope>NUCLEOTIDE SEQUENCE [LARGE SCALE GENOMIC DNA]</scope>
    <source>
        <tissue evidence="14">Muscle</tissue>
    </source>
</reference>
<evidence type="ECO:0000256" key="5">
    <source>
        <dbReference type="ARBA" id="ARBA00022989"/>
    </source>
</evidence>
<keyword evidence="8 14" id="KW-0675">Receptor</keyword>
<evidence type="ECO:0000256" key="1">
    <source>
        <dbReference type="ARBA" id="ARBA00004651"/>
    </source>
</evidence>
<evidence type="ECO:0000256" key="6">
    <source>
        <dbReference type="ARBA" id="ARBA00023065"/>
    </source>
</evidence>
<dbReference type="GO" id="GO:0005886">
    <property type="term" value="C:plasma membrane"/>
    <property type="evidence" value="ECO:0007669"/>
    <property type="project" value="UniProtKB-SubCell"/>
</dbReference>
<comment type="caution">
    <text evidence="14">The sequence shown here is derived from an EMBL/GenBank/DDBJ whole genome shotgun (WGS) entry which is preliminary data.</text>
</comment>
<evidence type="ECO:0000256" key="2">
    <source>
        <dbReference type="ARBA" id="ARBA00022448"/>
    </source>
</evidence>
<evidence type="ECO:0000256" key="9">
    <source>
        <dbReference type="ARBA" id="ARBA00023180"/>
    </source>
</evidence>